<dbReference type="PROSITE" id="PS51257">
    <property type="entry name" value="PROKAR_LIPOPROTEIN"/>
    <property type="match status" value="1"/>
</dbReference>
<name>M7PTX9_9GAMM</name>
<reference evidence="2 3" key="1">
    <citation type="journal article" date="2013" name="Genome Announc.">
        <title>Draft Genome Sequence of Methylophaga lonarensis MPLT, a Haloalkaliphilic (Non-Methane-Utilizing) Methylotroph.</title>
        <authorList>
            <person name="Shetty S.A."/>
            <person name="Marathe N.P."/>
            <person name="Munot H."/>
            <person name="Antony C.P."/>
            <person name="Dhotre D.P."/>
            <person name="Murrell J.C."/>
            <person name="Shouche Y.S."/>
        </authorList>
    </citation>
    <scope>NUCLEOTIDE SEQUENCE [LARGE SCALE GENOMIC DNA]</scope>
    <source>
        <strain evidence="2 3">MPL</strain>
    </source>
</reference>
<dbReference type="EMBL" id="APHR01000011">
    <property type="protein sequence ID" value="EMR13919.1"/>
    <property type="molecule type" value="Genomic_DNA"/>
</dbReference>
<evidence type="ECO:0000256" key="1">
    <source>
        <dbReference type="SAM" id="SignalP"/>
    </source>
</evidence>
<evidence type="ECO:0008006" key="4">
    <source>
        <dbReference type="Google" id="ProtNLM"/>
    </source>
</evidence>
<proteinExistence type="predicted"/>
<comment type="caution">
    <text evidence="2">The sequence shown here is derived from an EMBL/GenBank/DDBJ whole genome shotgun (WGS) entry which is preliminary data.</text>
</comment>
<evidence type="ECO:0000313" key="2">
    <source>
        <dbReference type="EMBL" id="EMR13919.1"/>
    </source>
</evidence>
<sequence>MRPCLVFRTACLLLLVVLAGCSTGPYLKPEAVAGGTYSTENPACPGPLQVIEFRPADEEWIVFRVLAKLPNRYSPEGTKLTAYFRFVYLLPEPPRRRWSMFPSDAEENEMKELVERRRNQQIEITASSPFATIVLPDGTEKKVSLPFFEKPYNPNEHEQPYNIRGPQVVISPMALESFTVIFPDIYLNGKKLYIPPVKFGISNDWYAPVLNC</sequence>
<organism evidence="2 3">
    <name type="scientific">Methylophaga lonarensis MPL</name>
    <dbReference type="NCBI Taxonomy" id="1286106"/>
    <lineage>
        <taxon>Bacteria</taxon>
        <taxon>Pseudomonadati</taxon>
        <taxon>Pseudomonadota</taxon>
        <taxon>Gammaproteobacteria</taxon>
        <taxon>Thiotrichales</taxon>
        <taxon>Piscirickettsiaceae</taxon>
        <taxon>Methylophaga</taxon>
    </lineage>
</organism>
<feature type="signal peptide" evidence="1">
    <location>
        <begin position="1"/>
        <end position="19"/>
    </location>
</feature>
<feature type="chain" id="PRO_5004083189" description="Lipoprotein" evidence="1">
    <location>
        <begin position="20"/>
        <end position="212"/>
    </location>
</feature>
<evidence type="ECO:0000313" key="3">
    <source>
        <dbReference type="Proteomes" id="UP000012019"/>
    </source>
</evidence>
<keyword evidence="3" id="KW-1185">Reference proteome</keyword>
<dbReference type="STRING" id="1286106.MPL1_02638"/>
<dbReference type="AlphaFoldDB" id="M7PTX9"/>
<gene>
    <name evidence="2" type="ORF">MPL1_02638</name>
</gene>
<accession>M7PTX9</accession>
<keyword evidence="1" id="KW-0732">Signal</keyword>
<protein>
    <recommendedName>
        <fullName evidence="4">Lipoprotein</fullName>
    </recommendedName>
</protein>
<dbReference type="Proteomes" id="UP000012019">
    <property type="component" value="Unassembled WGS sequence"/>
</dbReference>